<keyword evidence="2" id="KW-0805">Transcription regulation</keyword>
<keyword evidence="9" id="KW-1185">Reference proteome</keyword>
<evidence type="ECO:0000313" key="9">
    <source>
        <dbReference type="Proteomes" id="UP000587527"/>
    </source>
</evidence>
<comment type="caution">
    <text evidence="8">The sequence shown here is derived from an EMBL/GenBank/DDBJ whole genome shotgun (WGS) entry which is preliminary data.</text>
</comment>
<dbReference type="AlphaFoldDB" id="A0A841BWY9"/>
<evidence type="ECO:0000259" key="6">
    <source>
        <dbReference type="PROSITE" id="PS50043"/>
    </source>
</evidence>
<dbReference type="SUPFAM" id="SSF46894">
    <property type="entry name" value="C-terminal effector domain of the bipartite response regulators"/>
    <property type="match status" value="1"/>
</dbReference>
<dbReference type="SUPFAM" id="SSF52172">
    <property type="entry name" value="CheY-like"/>
    <property type="match status" value="1"/>
</dbReference>
<evidence type="ECO:0000256" key="4">
    <source>
        <dbReference type="ARBA" id="ARBA00023163"/>
    </source>
</evidence>
<reference evidence="8 9" key="1">
    <citation type="submission" date="2020-08" db="EMBL/GenBank/DDBJ databases">
        <title>Sequencing the genomes of 1000 actinobacteria strains.</title>
        <authorList>
            <person name="Klenk H.-P."/>
        </authorList>
    </citation>
    <scope>NUCLEOTIDE SEQUENCE [LARGE SCALE GENOMIC DNA]</scope>
    <source>
        <strain evidence="8 9">DSM 45362</strain>
    </source>
</reference>
<dbReference type="PROSITE" id="PS00622">
    <property type="entry name" value="HTH_LUXR_1"/>
    <property type="match status" value="1"/>
</dbReference>
<evidence type="ECO:0000256" key="5">
    <source>
        <dbReference type="PROSITE-ProRule" id="PRU00169"/>
    </source>
</evidence>
<dbReference type="InterPro" id="IPR058245">
    <property type="entry name" value="NreC/VraR/RcsB-like_REC"/>
</dbReference>
<evidence type="ECO:0000259" key="7">
    <source>
        <dbReference type="PROSITE" id="PS50110"/>
    </source>
</evidence>
<dbReference type="InterPro" id="IPR016032">
    <property type="entry name" value="Sig_transdc_resp-reg_C-effctor"/>
</dbReference>
<proteinExistence type="predicted"/>
<keyword evidence="1 5" id="KW-0597">Phosphoprotein</keyword>
<protein>
    <submittedName>
        <fullName evidence="8">DNA-binding NarL/FixJ family response regulator</fullName>
    </submittedName>
</protein>
<evidence type="ECO:0000256" key="2">
    <source>
        <dbReference type="ARBA" id="ARBA00023015"/>
    </source>
</evidence>
<feature type="modified residue" description="4-aspartylphosphate" evidence="5">
    <location>
        <position position="55"/>
    </location>
</feature>
<keyword evidence="3 8" id="KW-0238">DNA-binding</keyword>
<dbReference type="RefSeq" id="WP_184842678.1">
    <property type="nucleotide sequence ID" value="NZ_JACHMN010000003.1"/>
</dbReference>
<dbReference type="InterPro" id="IPR039420">
    <property type="entry name" value="WalR-like"/>
</dbReference>
<feature type="domain" description="Response regulatory" evidence="7">
    <location>
        <begin position="4"/>
        <end position="126"/>
    </location>
</feature>
<dbReference type="InterPro" id="IPR001789">
    <property type="entry name" value="Sig_transdc_resp-reg_receiver"/>
</dbReference>
<dbReference type="PRINTS" id="PR00038">
    <property type="entry name" value="HTHLUXR"/>
</dbReference>
<name>A0A841BWY9_9ACTN</name>
<gene>
    <name evidence="8" type="ORF">F4553_006108</name>
</gene>
<sequence length="233" mass="24444">MAIRILIVDDQPLVRAGIAMLLAAEDGIDVVGECGDGGAALVEAARLQPDVVLMDVRMPGMSGVDATRRLTADAFAADPDRPAKVIILTTYHVDEAVHDALRAGASGFLLKDAAPAELVLAVRAVAAGEAWLDPAVTRSLLGEFTTRPEPARPSPAALAGLTARERETLVLVAHGLSNTEIAGYLYIGESTVKTHLGRVLMKLGLRDRAQAVMVAYQSGLVRPDAALPARQNG</sequence>
<dbReference type="EMBL" id="JACHMN010000003">
    <property type="protein sequence ID" value="MBB5872674.1"/>
    <property type="molecule type" value="Genomic_DNA"/>
</dbReference>
<evidence type="ECO:0000313" key="8">
    <source>
        <dbReference type="EMBL" id="MBB5872674.1"/>
    </source>
</evidence>
<dbReference type="PROSITE" id="PS50043">
    <property type="entry name" value="HTH_LUXR_2"/>
    <property type="match status" value="1"/>
</dbReference>
<dbReference type="GO" id="GO:0000160">
    <property type="term" value="P:phosphorelay signal transduction system"/>
    <property type="evidence" value="ECO:0007669"/>
    <property type="project" value="InterPro"/>
</dbReference>
<accession>A0A841BWY9</accession>
<dbReference type="Pfam" id="PF00072">
    <property type="entry name" value="Response_reg"/>
    <property type="match status" value="1"/>
</dbReference>
<organism evidence="8 9">
    <name type="scientific">Allocatelliglobosispora scoriae</name>
    <dbReference type="NCBI Taxonomy" id="643052"/>
    <lineage>
        <taxon>Bacteria</taxon>
        <taxon>Bacillati</taxon>
        <taxon>Actinomycetota</taxon>
        <taxon>Actinomycetes</taxon>
        <taxon>Micromonosporales</taxon>
        <taxon>Micromonosporaceae</taxon>
        <taxon>Allocatelliglobosispora</taxon>
    </lineage>
</organism>
<dbReference type="PROSITE" id="PS50110">
    <property type="entry name" value="RESPONSE_REGULATORY"/>
    <property type="match status" value="1"/>
</dbReference>
<keyword evidence="4" id="KW-0804">Transcription</keyword>
<evidence type="ECO:0000256" key="3">
    <source>
        <dbReference type="ARBA" id="ARBA00023125"/>
    </source>
</evidence>
<dbReference type="InterPro" id="IPR000792">
    <property type="entry name" value="Tscrpt_reg_LuxR_C"/>
</dbReference>
<dbReference type="CDD" id="cd17535">
    <property type="entry name" value="REC_NarL-like"/>
    <property type="match status" value="1"/>
</dbReference>
<dbReference type="SMART" id="SM00421">
    <property type="entry name" value="HTH_LUXR"/>
    <property type="match status" value="1"/>
</dbReference>
<dbReference type="PANTHER" id="PTHR43214:SF24">
    <property type="entry name" value="TRANSCRIPTIONAL REGULATORY PROTEIN NARL-RELATED"/>
    <property type="match status" value="1"/>
</dbReference>
<feature type="domain" description="HTH luxR-type" evidence="6">
    <location>
        <begin position="154"/>
        <end position="219"/>
    </location>
</feature>
<dbReference type="SMART" id="SM00448">
    <property type="entry name" value="REC"/>
    <property type="match status" value="1"/>
</dbReference>
<evidence type="ECO:0000256" key="1">
    <source>
        <dbReference type="ARBA" id="ARBA00022553"/>
    </source>
</evidence>
<dbReference type="Pfam" id="PF00196">
    <property type="entry name" value="GerE"/>
    <property type="match status" value="1"/>
</dbReference>
<dbReference type="GO" id="GO:0003677">
    <property type="term" value="F:DNA binding"/>
    <property type="evidence" value="ECO:0007669"/>
    <property type="project" value="UniProtKB-KW"/>
</dbReference>
<dbReference type="GO" id="GO:0006355">
    <property type="term" value="P:regulation of DNA-templated transcription"/>
    <property type="evidence" value="ECO:0007669"/>
    <property type="project" value="InterPro"/>
</dbReference>
<dbReference type="PANTHER" id="PTHR43214">
    <property type="entry name" value="TWO-COMPONENT RESPONSE REGULATOR"/>
    <property type="match status" value="1"/>
</dbReference>
<dbReference type="Proteomes" id="UP000587527">
    <property type="component" value="Unassembled WGS sequence"/>
</dbReference>
<dbReference type="Gene3D" id="3.40.50.2300">
    <property type="match status" value="1"/>
</dbReference>
<dbReference type="CDD" id="cd06170">
    <property type="entry name" value="LuxR_C_like"/>
    <property type="match status" value="1"/>
</dbReference>
<dbReference type="InterPro" id="IPR011006">
    <property type="entry name" value="CheY-like_superfamily"/>
</dbReference>